<proteinExistence type="predicted"/>
<dbReference type="GO" id="GO:0000160">
    <property type="term" value="P:phosphorelay signal transduction system"/>
    <property type="evidence" value="ECO:0007669"/>
    <property type="project" value="InterPro"/>
</dbReference>
<dbReference type="Gene3D" id="3.40.50.2300">
    <property type="match status" value="1"/>
</dbReference>
<dbReference type="Pfam" id="PF00072">
    <property type="entry name" value="Response_reg"/>
    <property type="match status" value="1"/>
</dbReference>
<protein>
    <submittedName>
        <fullName evidence="4">Response regulator</fullName>
    </submittedName>
</protein>
<dbReference type="PANTHER" id="PTHR44591">
    <property type="entry name" value="STRESS RESPONSE REGULATOR PROTEIN 1"/>
    <property type="match status" value="1"/>
</dbReference>
<dbReference type="SMART" id="SM00448">
    <property type="entry name" value="REC"/>
    <property type="match status" value="1"/>
</dbReference>
<dbReference type="RefSeq" id="WP_304996307.1">
    <property type="nucleotide sequence ID" value="NZ_CP101717.1"/>
</dbReference>
<dbReference type="PANTHER" id="PTHR44591:SF19">
    <property type="entry name" value="TWO-COMPONENT RESPONSE REGULATOR-RELATED"/>
    <property type="match status" value="1"/>
</dbReference>
<dbReference type="AlphaFoldDB" id="A0AB38YI77"/>
<evidence type="ECO:0000256" key="2">
    <source>
        <dbReference type="PROSITE-ProRule" id="PRU00169"/>
    </source>
</evidence>
<evidence type="ECO:0000256" key="1">
    <source>
        <dbReference type="ARBA" id="ARBA00022553"/>
    </source>
</evidence>
<feature type="modified residue" description="4-aspartylphosphate" evidence="2">
    <location>
        <position position="52"/>
    </location>
</feature>
<organism evidence="4">
    <name type="scientific">Salinispirillum sp. LH 10-3-1</name>
    <dbReference type="NCBI Taxonomy" id="2952525"/>
    <lineage>
        <taxon>Bacteria</taxon>
        <taxon>Pseudomonadati</taxon>
        <taxon>Pseudomonadota</taxon>
        <taxon>Gammaproteobacteria</taxon>
        <taxon>Oceanospirillales</taxon>
        <taxon>Saccharospirillaceae</taxon>
        <taxon>Salinispirillum</taxon>
    </lineage>
</organism>
<name>A0AB38YI77_9GAMM</name>
<evidence type="ECO:0000259" key="3">
    <source>
        <dbReference type="PROSITE" id="PS50110"/>
    </source>
</evidence>
<gene>
    <name evidence="4" type="ORF">NFC81_04325</name>
</gene>
<dbReference type="PROSITE" id="PS50110">
    <property type="entry name" value="RESPONSE_REGULATORY"/>
    <property type="match status" value="1"/>
</dbReference>
<dbReference type="InterPro" id="IPR011006">
    <property type="entry name" value="CheY-like_superfamily"/>
</dbReference>
<reference evidence="4" key="1">
    <citation type="submission" date="2022-07" db="EMBL/GenBank/DDBJ databases">
        <title>Complete genome sequence of Salinispirillum sp. LH10-3-1 capable of multiple carbohydrate inversion isolated from a soda lake.</title>
        <authorList>
            <person name="Liu J."/>
            <person name="Zhai Y."/>
            <person name="Zhang H."/>
            <person name="Yang H."/>
            <person name="Qu J."/>
            <person name="Li J."/>
        </authorList>
    </citation>
    <scope>NUCLEOTIDE SEQUENCE</scope>
    <source>
        <strain evidence="4">LH 10-3-1</strain>
    </source>
</reference>
<dbReference type="InterPro" id="IPR050595">
    <property type="entry name" value="Bact_response_regulator"/>
</dbReference>
<feature type="domain" description="Response regulatory" evidence="3">
    <location>
        <begin position="3"/>
        <end position="116"/>
    </location>
</feature>
<accession>A0AB38YI77</accession>
<keyword evidence="1 2" id="KW-0597">Phosphoprotein</keyword>
<dbReference type="InterPro" id="IPR001789">
    <property type="entry name" value="Sig_transdc_resp-reg_receiver"/>
</dbReference>
<evidence type="ECO:0000313" key="4">
    <source>
        <dbReference type="EMBL" id="WLD59015.1"/>
    </source>
</evidence>
<dbReference type="SUPFAM" id="SSF52172">
    <property type="entry name" value="CheY-like"/>
    <property type="match status" value="1"/>
</dbReference>
<dbReference type="EMBL" id="CP101717">
    <property type="protein sequence ID" value="WLD59015.1"/>
    <property type="molecule type" value="Genomic_DNA"/>
</dbReference>
<sequence length="123" mass="14036">MQRVLFVDDNRRVLAALHRQLRQAPFDFMFATGAQEAIAIARQIRVDVVVSDFHMPDILGPELFALLRPLRPDAYFVLLSAKAEPSADQLQQWGVVKYFAKPWDDEKIIDFITQLGPQDNEGP</sequence>